<dbReference type="STRING" id="497964.CfE428DRAFT_5233"/>
<evidence type="ECO:0000256" key="1">
    <source>
        <dbReference type="ARBA" id="ARBA00023235"/>
    </source>
</evidence>
<organism evidence="5 6">
    <name type="scientific">Chthoniobacter flavus Ellin428</name>
    <dbReference type="NCBI Taxonomy" id="497964"/>
    <lineage>
        <taxon>Bacteria</taxon>
        <taxon>Pseudomonadati</taxon>
        <taxon>Verrucomicrobiota</taxon>
        <taxon>Spartobacteria</taxon>
        <taxon>Chthoniobacterales</taxon>
        <taxon>Chthoniobacteraceae</taxon>
        <taxon>Chthoniobacter</taxon>
    </lineage>
</organism>
<keyword evidence="6" id="KW-1185">Reference proteome</keyword>
<sequence>MSPSTSRRSFLQTGALAALSVAALRQRLEAADAASGLKGHIHHSVCKWCYPKVSLEDLCAAGKDMGLTSVELLQPADYPTLQKHGLACAMTSNPTIKRPDGKDLGPIPRAFNRKEHHDLLVQAYEPQIAAVADAGFTNLICFSGNRDGLDDETGLKNCAEGLKRLMALCEKKKVILCMELLNSRVNHPDYMCDKSAWGIELCKQVGSANFKLLYDIYHMQIMEGDVIATIKKNHEFFAHYHTGGVPGRHEIDDTQELNYAAIMRAIVETGHQGHVAQEFIPARPDVISSLKQAVGICDV</sequence>
<accession>B4D8J3</accession>
<feature type="active site" description="Proton donor/acceptor" evidence="3">
    <location>
        <position position="179"/>
    </location>
</feature>
<evidence type="ECO:0000259" key="4">
    <source>
        <dbReference type="Pfam" id="PF01261"/>
    </source>
</evidence>
<dbReference type="InterPro" id="IPR050417">
    <property type="entry name" value="Sugar_Epim/Isomerase"/>
</dbReference>
<evidence type="ECO:0000256" key="2">
    <source>
        <dbReference type="PIRNR" id="PIRNR006241"/>
    </source>
</evidence>
<dbReference type="InParanoid" id="B4D8J3"/>
<gene>
    <name evidence="5" type="ORF">CfE428DRAFT_5233</name>
</gene>
<dbReference type="InterPro" id="IPR013022">
    <property type="entry name" value="Xyl_isomerase-like_TIM-brl"/>
</dbReference>
<evidence type="ECO:0000313" key="6">
    <source>
        <dbReference type="Proteomes" id="UP000005824"/>
    </source>
</evidence>
<proteinExistence type="inferred from homology"/>
<comment type="caution">
    <text evidence="5">The sequence shown here is derived from an EMBL/GenBank/DDBJ whole genome shotgun (WGS) entry which is preliminary data.</text>
</comment>
<dbReference type="PIRSF" id="PIRSF006241">
    <property type="entry name" value="HyI"/>
    <property type="match status" value="1"/>
</dbReference>
<reference evidence="5 6" key="1">
    <citation type="journal article" date="2011" name="J. Bacteriol.">
        <title>Genome sequence of Chthoniobacter flavus Ellin428, an aerobic heterotrophic soil bacterium.</title>
        <authorList>
            <person name="Kant R."/>
            <person name="van Passel M.W."/>
            <person name="Palva A."/>
            <person name="Lucas S."/>
            <person name="Lapidus A."/>
            <person name="Glavina Del Rio T."/>
            <person name="Dalin E."/>
            <person name="Tice H."/>
            <person name="Bruce D."/>
            <person name="Goodwin L."/>
            <person name="Pitluck S."/>
            <person name="Larimer F.W."/>
            <person name="Land M.L."/>
            <person name="Hauser L."/>
            <person name="Sangwan P."/>
            <person name="de Vos W.M."/>
            <person name="Janssen P.H."/>
            <person name="Smidt H."/>
        </authorList>
    </citation>
    <scope>NUCLEOTIDE SEQUENCE [LARGE SCALE GENOMIC DNA]</scope>
    <source>
        <strain evidence="5 6">Ellin428</strain>
    </source>
</reference>
<dbReference type="InterPro" id="IPR036237">
    <property type="entry name" value="Xyl_isomerase-like_sf"/>
</dbReference>
<dbReference type="GO" id="GO:0016853">
    <property type="term" value="F:isomerase activity"/>
    <property type="evidence" value="ECO:0007669"/>
    <property type="project" value="UniProtKB-KW"/>
</dbReference>
<dbReference type="PANTHER" id="PTHR43489">
    <property type="entry name" value="ISOMERASE"/>
    <property type="match status" value="1"/>
</dbReference>
<feature type="domain" description="Xylose isomerase-like TIM barrel" evidence="4">
    <location>
        <begin position="81"/>
        <end position="280"/>
    </location>
</feature>
<keyword evidence="1 2" id="KW-0413">Isomerase</keyword>
<dbReference type="PROSITE" id="PS51318">
    <property type="entry name" value="TAT"/>
    <property type="match status" value="1"/>
</dbReference>
<dbReference type="Proteomes" id="UP000005824">
    <property type="component" value="Unassembled WGS sequence"/>
</dbReference>
<dbReference type="RefSeq" id="WP_006982554.1">
    <property type="nucleotide sequence ID" value="NZ_ABVL01000022.1"/>
</dbReference>
<dbReference type="SUPFAM" id="SSF51658">
    <property type="entry name" value="Xylose isomerase-like"/>
    <property type="match status" value="1"/>
</dbReference>
<dbReference type="InterPro" id="IPR006311">
    <property type="entry name" value="TAT_signal"/>
</dbReference>
<comment type="similarity">
    <text evidence="2">Belongs to the hyi family.</text>
</comment>
<dbReference type="EMBL" id="ABVL01000022">
    <property type="protein sequence ID" value="EDY17215.1"/>
    <property type="molecule type" value="Genomic_DNA"/>
</dbReference>
<dbReference type="PANTHER" id="PTHR43489:SF3">
    <property type="entry name" value="XYLOSE ISOMERASE DOMAIN PROTEIN TIM BARREL"/>
    <property type="match status" value="1"/>
</dbReference>
<dbReference type="FunCoup" id="B4D8J3">
    <property type="interactions" value="133"/>
</dbReference>
<dbReference type="InterPro" id="IPR026040">
    <property type="entry name" value="HyI-like"/>
</dbReference>
<dbReference type="AlphaFoldDB" id="B4D8J3"/>
<evidence type="ECO:0000313" key="5">
    <source>
        <dbReference type="EMBL" id="EDY17215.1"/>
    </source>
</evidence>
<feature type="active site" description="Proton donor/acceptor" evidence="3">
    <location>
        <position position="278"/>
    </location>
</feature>
<dbReference type="Gene3D" id="3.20.20.150">
    <property type="entry name" value="Divalent-metal-dependent TIM barrel enzymes"/>
    <property type="match status" value="1"/>
</dbReference>
<dbReference type="Pfam" id="PF01261">
    <property type="entry name" value="AP_endonuc_2"/>
    <property type="match status" value="1"/>
</dbReference>
<name>B4D8J3_9BACT</name>
<protein>
    <submittedName>
        <fullName evidence="5">Xylose isomerase domain protein TIM barrel</fullName>
    </submittedName>
</protein>
<dbReference type="eggNOG" id="COG3622">
    <property type="taxonomic scope" value="Bacteria"/>
</dbReference>
<evidence type="ECO:0000256" key="3">
    <source>
        <dbReference type="PIRSR" id="PIRSR006241-50"/>
    </source>
</evidence>